<comment type="caution">
    <text evidence="1">The sequence shown here is derived from an EMBL/GenBank/DDBJ whole genome shotgun (WGS) entry which is preliminary data.</text>
</comment>
<proteinExistence type="predicted"/>
<keyword evidence="2" id="KW-1185">Reference proteome</keyword>
<accession>A0A392VFQ8</accession>
<dbReference type="Proteomes" id="UP000265520">
    <property type="component" value="Unassembled WGS sequence"/>
</dbReference>
<protein>
    <submittedName>
        <fullName evidence="1">Uncharacterized protein</fullName>
    </submittedName>
</protein>
<name>A0A392VFQ8_9FABA</name>
<feature type="non-terminal residue" evidence="1">
    <location>
        <position position="35"/>
    </location>
</feature>
<reference evidence="1 2" key="1">
    <citation type="journal article" date="2018" name="Front. Plant Sci.">
        <title>Red Clover (Trifolium pratense) and Zigzag Clover (T. medium) - A Picture of Genomic Similarities and Differences.</title>
        <authorList>
            <person name="Dluhosova J."/>
            <person name="Istvanek J."/>
            <person name="Nedelnik J."/>
            <person name="Repkova J."/>
        </authorList>
    </citation>
    <scope>NUCLEOTIDE SEQUENCE [LARGE SCALE GENOMIC DNA]</scope>
    <source>
        <strain evidence="2">cv. 10/8</strain>
        <tissue evidence="1">Leaf</tissue>
    </source>
</reference>
<organism evidence="1 2">
    <name type="scientific">Trifolium medium</name>
    <dbReference type="NCBI Taxonomy" id="97028"/>
    <lineage>
        <taxon>Eukaryota</taxon>
        <taxon>Viridiplantae</taxon>
        <taxon>Streptophyta</taxon>
        <taxon>Embryophyta</taxon>
        <taxon>Tracheophyta</taxon>
        <taxon>Spermatophyta</taxon>
        <taxon>Magnoliopsida</taxon>
        <taxon>eudicotyledons</taxon>
        <taxon>Gunneridae</taxon>
        <taxon>Pentapetalae</taxon>
        <taxon>rosids</taxon>
        <taxon>fabids</taxon>
        <taxon>Fabales</taxon>
        <taxon>Fabaceae</taxon>
        <taxon>Papilionoideae</taxon>
        <taxon>50 kb inversion clade</taxon>
        <taxon>NPAAA clade</taxon>
        <taxon>Hologalegina</taxon>
        <taxon>IRL clade</taxon>
        <taxon>Trifolieae</taxon>
        <taxon>Trifolium</taxon>
    </lineage>
</organism>
<evidence type="ECO:0000313" key="2">
    <source>
        <dbReference type="Proteomes" id="UP000265520"/>
    </source>
</evidence>
<evidence type="ECO:0000313" key="1">
    <source>
        <dbReference type="EMBL" id="MCI86149.1"/>
    </source>
</evidence>
<dbReference type="AlphaFoldDB" id="A0A392VFQ8"/>
<sequence length="35" mass="4083">METLSVMFQLWLKKFKTLRESSGRQLKATVIKLGN</sequence>
<dbReference type="EMBL" id="LXQA011132855">
    <property type="protein sequence ID" value="MCI86149.1"/>
    <property type="molecule type" value="Genomic_DNA"/>
</dbReference>